<evidence type="ECO:0000256" key="10">
    <source>
        <dbReference type="ARBA" id="ARBA00022982"/>
    </source>
</evidence>
<keyword evidence="11" id="KW-0560">Oxidoreductase</keyword>
<feature type="region of interest" description="Disordered" evidence="16">
    <location>
        <begin position="456"/>
        <end position="477"/>
    </location>
</feature>
<keyword evidence="13" id="KW-1015">Disulfide bond</keyword>
<evidence type="ECO:0000256" key="15">
    <source>
        <dbReference type="ARBA" id="ARBA00023284"/>
    </source>
</evidence>
<keyword evidence="7 17" id="KW-0732">Signal</keyword>
<comment type="subcellular location">
    <subcellularLocation>
        <location evidence="2">Endoplasmic reticulum membrane</location>
        <topology evidence="2">Peripheral membrane protein</topology>
        <orientation evidence="2">Lumenal side</orientation>
    </subcellularLocation>
</comment>
<dbReference type="GO" id="GO:0015035">
    <property type="term" value="F:protein-disulfide reductase activity"/>
    <property type="evidence" value="ECO:0007669"/>
    <property type="project" value="InterPro"/>
</dbReference>
<evidence type="ECO:0000256" key="3">
    <source>
        <dbReference type="ARBA" id="ARBA00008277"/>
    </source>
</evidence>
<comment type="cofactor">
    <cofactor evidence="1">
        <name>FAD</name>
        <dbReference type="ChEBI" id="CHEBI:57692"/>
    </cofactor>
</comment>
<dbReference type="Proteomes" id="UP001212152">
    <property type="component" value="Unassembled WGS sequence"/>
</dbReference>
<proteinExistence type="inferred from homology"/>
<dbReference type="EMBL" id="JADGJQ010000043">
    <property type="protein sequence ID" value="KAJ3176219.1"/>
    <property type="molecule type" value="Genomic_DNA"/>
</dbReference>
<gene>
    <name evidence="18" type="ORF">HDU87_005434</name>
</gene>
<feature type="signal peptide" evidence="17">
    <location>
        <begin position="1"/>
        <end position="31"/>
    </location>
</feature>
<keyword evidence="10" id="KW-0249">Electron transport</keyword>
<evidence type="ECO:0000313" key="19">
    <source>
        <dbReference type="Proteomes" id="UP001212152"/>
    </source>
</evidence>
<evidence type="ECO:0000256" key="12">
    <source>
        <dbReference type="ARBA" id="ARBA00023136"/>
    </source>
</evidence>
<keyword evidence="8" id="KW-0256">Endoplasmic reticulum</keyword>
<keyword evidence="12" id="KW-0472">Membrane</keyword>
<evidence type="ECO:0000256" key="2">
    <source>
        <dbReference type="ARBA" id="ARBA00004367"/>
    </source>
</evidence>
<evidence type="ECO:0000256" key="17">
    <source>
        <dbReference type="SAM" id="SignalP"/>
    </source>
</evidence>
<keyword evidence="19" id="KW-1185">Reference proteome</keyword>
<accession>A0AAD5TJ93</accession>
<keyword evidence="5" id="KW-0813">Transport</keyword>
<evidence type="ECO:0000256" key="5">
    <source>
        <dbReference type="ARBA" id="ARBA00022448"/>
    </source>
</evidence>
<evidence type="ECO:0000256" key="7">
    <source>
        <dbReference type="ARBA" id="ARBA00022729"/>
    </source>
</evidence>
<dbReference type="Pfam" id="PF04137">
    <property type="entry name" value="ERO1"/>
    <property type="match status" value="1"/>
</dbReference>
<evidence type="ECO:0008006" key="20">
    <source>
        <dbReference type="Google" id="ProtNLM"/>
    </source>
</evidence>
<evidence type="ECO:0000256" key="8">
    <source>
        <dbReference type="ARBA" id="ARBA00022824"/>
    </source>
</evidence>
<feature type="region of interest" description="Disordered" evidence="16">
    <location>
        <begin position="599"/>
        <end position="632"/>
    </location>
</feature>
<comment type="similarity">
    <text evidence="3">Belongs to the EROs family.</text>
</comment>
<keyword evidence="14" id="KW-0325">Glycoprotein</keyword>
<evidence type="ECO:0000256" key="13">
    <source>
        <dbReference type="ARBA" id="ARBA00023157"/>
    </source>
</evidence>
<feature type="chain" id="PRO_5041967549" description="Endoplasmic oxidoreductin 1" evidence="17">
    <location>
        <begin position="32"/>
        <end position="632"/>
    </location>
</feature>
<keyword evidence="9" id="KW-0274">FAD</keyword>
<dbReference type="SUPFAM" id="SSF110019">
    <property type="entry name" value="ERO1-like"/>
    <property type="match status" value="1"/>
</dbReference>
<evidence type="ECO:0000256" key="6">
    <source>
        <dbReference type="ARBA" id="ARBA00022630"/>
    </source>
</evidence>
<comment type="subunit">
    <text evidence="4">May function both as a monomer and a homodimer.</text>
</comment>
<feature type="compositionally biased region" description="Acidic residues" evidence="16">
    <location>
        <begin position="617"/>
        <end position="632"/>
    </location>
</feature>
<keyword evidence="6" id="KW-0285">Flavoprotein</keyword>
<feature type="region of interest" description="Disordered" evidence="16">
    <location>
        <begin position="536"/>
        <end position="575"/>
    </location>
</feature>
<dbReference type="InterPro" id="IPR037192">
    <property type="entry name" value="ERO1-like_sf"/>
</dbReference>
<name>A0AAD5TJ93_9FUNG</name>
<evidence type="ECO:0000256" key="16">
    <source>
        <dbReference type="SAM" id="MobiDB-lite"/>
    </source>
</evidence>
<dbReference type="PANTHER" id="PTHR12613">
    <property type="entry name" value="ERO1-RELATED"/>
    <property type="match status" value="1"/>
</dbReference>
<evidence type="ECO:0000256" key="4">
    <source>
        <dbReference type="ARBA" id="ARBA00011802"/>
    </source>
</evidence>
<dbReference type="GO" id="GO:0071949">
    <property type="term" value="F:FAD binding"/>
    <property type="evidence" value="ECO:0007669"/>
    <property type="project" value="InterPro"/>
</dbReference>
<sequence>MPSRRARLAAVLGSFWLLAVCCTSASANASATDVHRSKRGYCSPSGMIDDASCEFETIEVVNKKLAPVLNELVTTSFFRYWKTTLHKDCPFWQENPLCVLRDCSVIEAEESEIPEHWKTSSLSSVDESPLGNPFSVMTKSCEYAEADFCVVEDEASKDGCFVDLIKNPERFTGYDGESPARIWGAIYEENCFENGNAGGSRLGGSGLGGGLLLSPAPRLSSLATNYNDQCVEKRVFYKLISGLHSSISTHICDQYLDRTTGTWIRNLTCFANRVGNHPDRIHSLYFTYTILLRAITKLAPYLENHEVHHFCTGNGRDTQKIEDLVLETSDITKRCGPTFDETALFSGPGSLQLKKEFKTHFRNISEIMECVGCEKCKLWGKLQISGLGTALKILFSYGDKPELFRLTRGEVVALFNTVHRFSESVSAVDRFRELHQKQGLNQTVAHELAEESKMMSGLRKQQNASARKARPEEAPFDISSSPPLDLELLMAFSDLGDPRYFISYVIGALIVIYGTFKITQRAWQLHTGTLKLPEGWDARNQGEDDDAAAPPGSPTRGGEVEFKVPKGNDGSPPSVTAAMLKQRESVKAQEKIVQRRVLGPSFHALEGDKPQGAAVDNGDEDDEPELWEEDND</sequence>
<organism evidence="18 19">
    <name type="scientific">Geranomyces variabilis</name>
    <dbReference type="NCBI Taxonomy" id="109894"/>
    <lineage>
        <taxon>Eukaryota</taxon>
        <taxon>Fungi</taxon>
        <taxon>Fungi incertae sedis</taxon>
        <taxon>Chytridiomycota</taxon>
        <taxon>Chytridiomycota incertae sedis</taxon>
        <taxon>Chytridiomycetes</taxon>
        <taxon>Spizellomycetales</taxon>
        <taxon>Powellomycetaceae</taxon>
        <taxon>Geranomyces</taxon>
    </lineage>
</organism>
<dbReference type="GO" id="GO:0005789">
    <property type="term" value="C:endoplasmic reticulum membrane"/>
    <property type="evidence" value="ECO:0007669"/>
    <property type="project" value="UniProtKB-SubCell"/>
</dbReference>
<evidence type="ECO:0000256" key="14">
    <source>
        <dbReference type="ARBA" id="ARBA00023180"/>
    </source>
</evidence>
<dbReference type="AlphaFoldDB" id="A0AAD5TJ93"/>
<evidence type="ECO:0000313" key="18">
    <source>
        <dbReference type="EMBL" id="KAJ3176219.1"/>
    </source>
</evidence>
<evidence type="ECO:0000256" key="9">
    <source>
        <dbReference type="ARBA" id="ARBA00022827"/>
    </source>
</evidence>
<evidence type="ECO:0000256" key="11">
    <source>
        <dbReference type="ARBA" id="ARBA00023002"/>
    </source>
</evidence>
<dbReference type="GO" id="GO:0034975">
    <property type="term" value="P:protein folding in endoplasmic reticulum"/>
    <property type="evidence" value="ECO:0007669"/>
    <property type="project" value="InterPro"/>
</dbReference>
<protein>
    <recommendedName>
        <fullName evidence="20">Endoplasmic oxidoreductin 1</fullName>
    </recommendedName>
</protein>
<dbReference type="InterPro" id="IPR007266">
    <property type="entry name" value="Ero1"/>
</dbReference>
<evidence type="ECO:0000256" key="1">
    <source>
        <dbReference type="ARBA" id="ARBA00001974"/>
    </source>
</evidence>
<dbReference type="PANTHER" id="PTHR12613:SF0">
    <property type="entry name" value="ERO1-LIKE PROTEIN"/>
    <property type="match status" value="1"/>
</dbReference>
<dbReference type="GO" id="GO:0016972">
    <property type="term" value="F:thiol oxidase activity"/>
    <property type="evidence" value="ECO:0007669"/>
    <property type="project" value="InterPro"/>
</dbReference>
<reference evidence="18" key="1">
    <citation type="submission" date="2020-05" db="EMBL/GenBank/DDBJ databases">
        <title>Phylogenomic resolution of chytrid fungi.</title>
        <authorList>
            <person name="Stajich J.E."/>
            <person name="Amses K."/>
            <person name="Simmons R."/>
            <person name="Seto K."/>
            <person name="Myers J."/>
            <person name="Bonds A."/>
            <person name="Quandt C.A."/>
            <person name="Barry K."/>
            <person name="Liu P."/>
            <person name="Grigoriev I."/>
            <person name="Longcore J.E."/>
            <person name="James T.Y."/>
        </authorList>
    </citation>
    <scope>NUCLEOTIDE SEQUENCE</scope>
    <source>
        <strain evidence="18">JEL0379</strain>
    </source>
</reference>
<comment type="caution">
    <text evidence="18">The sequence shown here is derived from an EMBL/GenBank/DDBJ whole genome shotgun (WGS) entry which is preliminary data.</text>
</comment>
<keyword evidence="15" id="KW-0676">Redox-active center</keyword>